<protein>
    <submittedName>
        <fullName evidence="6">Helix-turn-helix domain-containing protein</fullName>
    </submittedName>
</protein>
<keyword evidence="7" id="KW-1185">Reference proteome</keyword>
<dbReference type="RefSeq" id="WP_200358014.1">
    <property type="nucleotide sequence ID" value="NZ_JAENIL010000058.1"/>
</dbReference>
<dbReference type="GO" id="GO:0043565">
    <property type="term" value="F:sequence-specific DNA binding"/>
    <property type="evidence" value="ECO:0007669"/>
    <property type="project" value="InterPro"/>
</dbReference>
<sequence>MPKRRKSRSASTVEYATPEESRELAKRIGATRLFAKYERSFTAASGLPLTIRPLGTFRMPATGHKKENPFCALLSTSRKGCLACLLAQGELEKAATRNATSIRCFAGLQDSLVPIKMGRRIVAYLQTGQVAIDKLDLSDFDRTHSELILKGIELDARTTRKAYLKSVTLGRDAYQGFLKMLEIFAESLGAAANALRINKAEKAGNPAAQKAIRHIRQNLDRQITLPQISQIAGASIRHFSKIFKEETGLTFVDYLTRERVERAKKRIRETNARISDIAFASGFESIAQFNRAFRRICGESPSSYRLSANGLNEPNQEKSAQAELA</sequence>
<reference evidence="6" key="1">
    <citation type="submission" date="2021-01" db="EMBL/GenBank/DDBJ databases">
        <title>Modified the classification status of verrucomicrobia.</title>
        <authorList>
            <person name="Feng X."/>
        </authorList>
    </citation>
    <scope>NUCLEOTIDE SEQUENCE</scope>
    <source>
        <strain evidence="6">KCTC 13126</strain>
    </source>
</reference>
<dbReference type="InterPro" id="IPR009057">
    <property type="entry name" value="Homeodomain-like_sf"/>
</dbReference>
<evidence type="ECO:0000259" key="5">
    <source>
        <dbReference type="PROSITE" id="PS01124"/>
    </source>
</evidence>
<dbReference type="GO" id="GO:0003700">
    <property type="term" value="F:DNA-binding transcription factor activity"/>
    <property type="evidence" value="ECO:0007669"/>
    <property type="project" value="InterPro"/>
</dbReference>
<dbReference type="EMBL" id="JAENIL010000058">
    <property type="protein sequence ID" value="MBK1879795.1"/>
    <property type="molecule type" value="Genomic_DNA"/>
</dbReference>
<dbReference type="InterPro" id="IPR020449">
    <property type="entry name" value="Tscrpt_reg_AraC-type_HTH"/>
</dbReference>
<accession>A0A934S254</accession>
<feature type="domain" description="HTH araC/xylS-type" evidence="5">
    <location>
        <begin position="209"/>
        <end position="307"/>
    </location>
</feature>
<dbReference type="SUPFAM" id="SSF46689">
    <property type="entry name" value="Homeodomain-like"/>
    <property type="match status" value="2"/>
</dbReference>
<evidence type="ECO:0000256" key="1">
    <source>
        <dbReference type="ARBA" id="ARBA00023015"/>
    </source>
</evidence>
<evidence type="ECO:0000313" key="6">
    <source>
        <dbReference type="EMBL" id="MBK1879795.1"/>
    </source>
</evidence>
<evidence type="ECO:0000313" key="7">
    <source>
        <dbReference type="Proteomes" id="UP000617628"/>
    </source>
</evidence>
<name>A0A934S254_9BACT</name>
<keyword evidence="1" id="KW-0805">Transcription regulation</keyword>
<comment type="caution">
    <text evidence="6">The sequence shown here is derived from an EMBL/GenBank/DDBJ whole genome shotgun (WGS) entry which is preliminary data.</text>
</comment>
<dbReference type="InterPro" id="IPR018771">
    <property type="entry name" value="PocR_dom"/>
</dbReference>
<dbReference type="PRINTS" id="PR00032">
    <property type="entry name" value="HTHARAC"/>
</dbReference>
<gene>
    <name evidence="6" type="ORF">JIN87_23125</name>
</gene>
<evidence type="ECO:0000256" key="4">
    <source>
        <dbReference type="SAM" id="MobiDB-lite"/>
    </source>
</evidence>
<keyword evidence="2" id="KW-0238">DNA-binding</keyword>
<dbReference type="PANTHER" id="PTHR43280:SF2">
    <property type="entry name" value="HTH-TYPE TRANSCRIPTIONAL REGULATOR EXSA"/>
    <property type="match status" value="1"/>
</dbReference>
<dbReference type="Pfam" id="PF10114">
    <property type="entry name" value="PocR"/>
    <property type="match status" value="1"/>
</dbReference>
<dbReference type="Proteomes" id="UP000617628">
    <property type="component" value="Unassembled WGS sequence"/>
</dbReference>
<keyword evidence="3" id="KW-0804">Transcription</keyword>
<dbReference type="PROSITE" id="PS00041">
    <property type="entry name" value="HTH_ARAC_FAMILY_1"/>
    <property type="match status" value="1"/>
</dbReference>
<dbReference type="InterPro" id="IPR018062">
    <property type="entry name" value="HTH_AraC-typ_CS"/>
</dbReference>
<proteinExistence type="predicted"/>
<dbReference type="InterPro" id="IPR018060">
    <property type="entry name" value="HTH_AraC"/>
</dbReference>
<evidence type="ECO:0000256" key="3">
    <source>
        <dbReference type="ARBA" id="ARBA00023163"/>
    </source>
</evidence>
<dbReference type="AlphaFoldDB" id="A0A934S254"/>
<dbReference type="Gene3D" id="1.10.10.60">
    <property type="entry name" value="Homeodomain-like"/>
    <property type="match status" value="2"/>
</dbReference>
<feature type="region of interest" description="Disordered" evidence="4">
    <location>
        <begin position="305"/>
        <end position="325"/>
    </location>
</feature>
<dbReference type="Pfam" id="PF12833">
    <property type="entry name" value="HTH_18"/>
    <property type="match status" value="1"/>
</dbReference>
<dbReference type="PANTHER" id="PTHR43280">
    <property type="entry name" value="ARAC-FAMILY TRANSCRIPTIONAL REGULATOR"/>
    <property type="match status" value="1"/>
</dbReference>
<dbReference type="SMART" id="SM00342">
    <property type="entry name" value="HTH_ARAC"/>
    <property type="match status" value="1"/>
</dbReference>
<dbReference type="PROSITE" id="PS01124">
    <property type="entry name" value="HTH_ARAC_FAMILY_2"/>
    <property type="match status" value="1"/>
</dbReference>
<feature type="compositionally biased region" description="Polar residues" evidence="4">
    <location>
        <begin position="305"/>
        <end position="319"/>
    </location>
</feature>
<evidence type="ECO:0000256" key="2">
    <source>
        <dbReference type="ARBA" id="ARBA00023125"/>
    </source>
</evidence>
<organism evidence="6 7">
    <name type="scientific">Pelagicoccus mobilis</name>
    <dbReference type="NCBI Taxonomy" id="415221"/>
    <lineage>
        <taxon>Bacteria</taxon>
        <taxon>Pseudomonadati</taxon>
        <taxon>Verrucomicrobiota</taxon>
        <taxon>Opitutia</taxon>
        <taxon>Puniceicoccales</taxon>
        <taxon>Pelagicoccaceae</taxon>
        <taxon>Pelagicoccus</taxon>
    </lineage>
</organism>